<dbReference type="STRING" id="995062.SAMN04489718_0815"/>
<feature type="binding site" evidence="10">
    <location>
        <position position="95"/>
    </location>
    <ligand>
        <name>L-glutamine</name>
        <dbReference type="ChEBI" id="CHEBI:58359"/>
    </ligand>
</feature>
<organism evidence="13 14">
    <name type="scientific">Actinopolyspora saharensis</name>
    <dbReference type="NCBI Taxonomy" id="995062"/>
    <lineage>
        <taxon>Bacteria</taxon>
        <taxon>Bacillati</taxon>
        <taxon>Actinomycetota</taxon>
        <taxon>Actinomycetes</taxon>
        <taxon>Actinopolysporales</taxon>
        <taxon>Actinopolysporaceae</taxon>
        <taxon>Actinopolyspora</taxon>
    </lineage>
</organism>
<dbReference type="EC" id="6.3.5.4" evidence="3"/>
<evidence type="ECO:0000313" key="14">
    <source>
        <dbReference type="Proteomes" id="UP000199301"/>
    </source>
</evidence>
<dbReference type="InterPro" id="IPR001962">
    <property type="entry name" value="Asn_synthase"/>
</dbReference>
<evidence type="ECO:0000256" key="11">
    <source>
        <dbReference type="PIRSR" id="PIRSR001589-3"/>
    </source>
</evidence>
<evidence type="ECO:0000256" key="2">
    <source>
        <dbReference type="ARBA" id="ARBA00005752"/>
    </source>
</evidence>
<dbReference type="InterPro" id="IPR051786">
    <property type="entry name" value="ASN_synthetase/amidase"/>
</dbReference>
<evidence type="ECO:0000256" key="10">
    <source>
        <dbReference type="PIRSR" id="PIRSR001589-2"/>
    </source>
</evidence>
<keyword evidence="6 9" id="KW-0061">Asparagine biosynthesis</keyword>
<dbReference type="RefSeq" id="WP_092521131.1">
    <property type="nucleotide sequence ID" value="NZ_FNKO01000001.1"/>
</dbReference>
<dbReference type="GO" id="GO:0004066">
    <property type="term" value="F:asparagine synthase (glutamine-hydrolyzing) activity"/>
    <property type="evidence" value="ECO:0007669"/>
    <property type="project" value="UniProtKB-EC"/>
</dbReference>
<dbReference type="InterPro" id="IPR017932">
    <property type="entry name" value="GATase_2_dom"/>
</dbReference>
<comment type="similarity">
    <text evidence="2">Belongs to the asparagine synthetase family.</text>
</comment>
<evidence type="ECO:0000256" key="6">
    <source>
        <dbReference type="ARBA" id="ARBA00022888"/>
    </source>
</evidence>
<evidence type="ECO:0000256" key="4">
    <source>
        <dbReference type="ARBA" id="ARBA00022741"/>
    </source>
</evidence>
<dbReference type="CDD" id="cd00712">
    <property type="entry name" value="AsnB"/>
    <property type="match status" value="1"/>
</dbReference>
<keyword evidence="9" id="KW-0028">Amino-acid biosynthesis</keyword>
<dbReference type="AlphaFoldDB" id="A0A1H0Z2V1"/>
<dbReference type="GO" id="GO:0005524">
    <property type="term" value="F:ATP binding"/>
    <property type="evidence" value="ECO:0007669"/>
    <property type="project" value="UniProtKB-KW"/>
</dbReference>
<keyword evidence="4 10" id="KW-0547">Nucleotide-binding</keyword>
<evidence type="ECO:0000256" key="7">
    <source>
        <dbReference type="ARBA" id="ARBA00022962"/>
    </source>
</evidence>
<sequence length="601" mass="66961">MCRIYGHFGGHVPDDRLRAVARLQRHGGPDAQTHHGADTWALGNNRLAIVDLDHGEQPYTLGDSIHVVFNGEIYNHRELRERLRGFGYTFTDHCDGSILPALYHRYGTDFPEHLDGMFAVAVVDLRAEPKLVLATDEAGMKPLYYHQDPSTGTLSFSSELPALLSMPGVDRSVWTEGLDSYLSTKTPFGERTMFAAVRVLPRAATAEFTERSGLRVHRRTPAPADVETGDLNQAGERLREVLSREVGRLRLGDVPVSAITSGGLDSSLVTALLAPGVPDLHSFNIAYRGDWPFDEREYARAVAEYAGTNYHQVESDPEDFPDLLDEVVWHLGQPNADPITISTYVLFRAVHDAGFKVAVTGDAADEMFGGYGRMRQALRDGSDWADRYVESLAAVPRGLRERLYTAEYRDHLRRQGTASERIKHDLLADGRDRLEAITELEVDERLPAYHLRRVDHLSMASSVEVRLPFCQPEVTRLARGLPRDLRIRGDEGKRALYAAAKGRLPDSVLNRSKQPFTLPITSMLTEGNKLLEFARQTLSPDEVAGDGRLDPRAVGELIDHQAAEPTDEKALAVWSLMIHQVWIRRMGAGTGAHRELAEETV</sequence>
<name>A0A1H0Z2V1_9ACTN</name>
<evidence type="ECO:0000256" key="1">
    <source>
        <dbReference type="ARBA" id="ARBA00005187"/>
    </source>
</evidence>
<evidence type="ECO:0000259" key="12">
    <source>
        <dbReference type="PROSITE" id="PS51278"/>
    </source>
</evidence>
<keyword evidence="5 10" id="KW-0067">ATP-binding</keyword>
<dbReference type="OrthoDB" id="9763290at2"/>
<dbReference type="InterPro" id="IPR033738">
    <property type="entry name" value="AsnB_N"/>
</dbReference>
<dbReference type="Gene3D" id="3.60.20.10">
    <property type="entry name" value="Glutamine Phosphoribosylpyrophosphate, subunit 1, domain 1"/>
    <property type="match status" value="1"/>
</dbReference>
<dbReference type="InterPro" id="IPR029055">
    <property type="entry name" value="Ntn_hydrolases_N"/>
</dbReference>
<dbReference type="PANTHER" id="PTHR43284">
    <property type="entry name" value="ASPARAGINE SYNTHETASE (GLUTAMINE-HYDROLYZING)"/>
    <property type="match status" value="1"/>
</dbReference>
<keyword evidence="14" id="KW-1185">Reference proteome</keyword>
<feature type="binding site" evidence="10">
    <location>
        <position position="285"/>
    </location>
    <ligand>
        <name>ATP</name>
        <dbReference type="ChEBI" id="CHEBI:30616"/>
    </ligand>
</feature>
<evidence type="ECO:0000256" key="9">
    <source>
        <dbReference type="PIRSR" id="PIRSR001589-1"/>
    </source>
</evidence>
<evidence type="ECO:0000313" key="13">
    <source>
        <dbReference type="EMBL" id="SDQ21807.1"/>
    </source>
</evidence>
<dbReference type="PANTHER" id="PTHR43284:SF1">
    <property type="entry name" value="ASPARAGINE SYNTHETASE"/>
    <property type="match status" value="1"/>
</dbReference>
<dbReference type="CDD" id="cd01991">
    <property type="entry name" value="Asn_synthase_B_C"/>
    <property type="match status" value="1"/>
</dbReference>
<gene>
    <name evidence="13" type="ORF">SAMN04489718_0815</name>
</gene>
<evidence type="ECO:0000256" key="8">
    <source>
        <dbReference type="ARBA" id="ARBA00048741"/>
    </source>
</evidence>
<keyword evidence="7 9" id="KW-0315">Glutamine amidotransferase</keyword>
<reference evidence="14" key="1">
    <citation type="submission" date="2016-10" db="EMBL/GenBank/DDBJ databases">
        <authorList>
            <person name="Varghese N."/>
            <person name="Submissions S."/>
        </authorList>
    </citation>
    <scope>NUCLEOTIDE SEQUENCE [LARGE SCALE GENOMIC DNA]</scope>
    <source>
        <strain evidence="14">DSM 45459</strain>
    </source>
</reference>
<dbReference type="EMBL" id="FNKO01000001">
    <property type="protein sequence ID" value="SDQ21807.1"/>
    <property type="molecule type" value="Genomic_DNA"/>
</dbReference>
<dbReference type="SUPFAM" id="SSF52402">
    <property type="entry name" value="Adenine nucleotide alpha hydrolases-like"/>
    <property type="match status" value="1"/>
</dbReference>
<evidence type="ECO:0000256" key="5">
    <source>
        <dbReference type="ARBA" id="ARBA00022840"/>
    </source>
</evidence>
<proteinExistence type="inferred from homology"/>
<accession>A0A1H0Z2V1</accession>
<dbReference type="Pfam" id="PF13537">
    <property type="entry name" value="GATase_7"/>
    <property type="match status" value="1"/>
</dbReference>
<dbReference type="PIRSF" id="PIRSF001589">
    <property type="entry name" value="Asn_synthetase_glu-h"/>
    <property type="match status" value="1"/>
</dbReference>
<feature type="site" description="Important for beta-aspartyl-AMP intermediate formation" evidence="11">
    <location>
        <position position="362"/>
    </location>
</feature>
<dbReference type="Pfam" id="PF00733">
    <property type="entry name" value="Asn_synthase"/>
    <property type="match status" value="1"/>
</dbReference>
<dbReference type="Proteomes" id="UP000199301">
    <property type="component" value="Unassembled WGS sequence"/>
</dbReference>
<dbReference type="Gene3D" id="3.40.50.620">
    <property type="entry name" value="HUPs"/>
    <property type="match status" value="1"/>
</dbReference>
<evidence type="ECO:0000256" key="3">
    <source>
        <dbReference type="ARBA" id="ARBA00012737"/>
    </source>
</evidence>
<comment type="catalytic activity">
    <reaction evidence="8">
        <text>L-aspartate + L-glutamine + ATP + H2O = L-asparagine + L-glutamate + AMP + diphosphate + H(+)</text>
        <dbReference type="Rhea" id="RHEA:12228"/>
        <dbReference type="ChEBI" id="CHEBI:15377"/>
        <dbReference type="ChEBI" id="CHEBI:15378"/>
        <dbReference type="ChEBI" id="CHEBI:29985"/>
        <dbReference type="ChEBI" id="CHEBI:29991"/>
        <dbReference type="ChEBI" id="CHEBI:30616"/>
        <dbReference type="ChEBI" id="CHEBI:33019"/>
        <dbReference type="ChEBI" id="CHEBI:58048"/>
        <dbReference type="ChEBI" id="CHEBI:58359"/>
        <dbReference type="ChEBI" id="CHEBI:456215"/>
        <dbReference type="EC" id="6.3.5.4"/>
    </reaction>
</comment>
<dbReference type="InterPro" id="IPR014729">
    <property type="entry name" value="Rossmann-like_a/b/a_fold"/>
</dbReference>
<comment type="pathway">
    <text evidence="1">Amino-acid biosynthesis; L-asparagine biosynthesis; L-asparagine from L-aspartate (L-Gln route): step 1/1.</text>
</comment>
<protein>
    <recommendedName>
        <fullName evidence="3">asparagine synthase (glutamine-hydrolyzing)</fullName>
        <ecNumber evidence="3">6.3.5.4</ecNumber>
    </recommendedName>
</protein>
<dbReference type="SUPFAM" id="SSF56235">
    <property type="entry name" value="N-terminal nucleophile aminohydrolases (Ntn hydrolases)"/>
    <property type="match status" value="1"/>
</dbReference>
<dbReference type="GO" id="GO:0005829">
    <property type="term" value="C:cytosol"/>
    <property type="evidence" value="ECO:0007669"/>
    <property type="project" value="TreeGrafter"/>
</dbReference>
<dbReference type="InterPro" id="IPR006426">
    <property type="entry name" value="Asn_synth_AEB"/>
</dbReference>
<dbReference type="NCBIfam" id="TIGR01536">
    <property type="entry name" value="asn_synth_AEB"/>
    <property type="match status" value="1"/>
</dbReference>
<dbReference type="PROSITE" id="PS51278">
    <property type="entry name" value="GATASE_TYPE_2"/>
    <property type="match status" value="1"/>
</dbReference>
<dbReference type="GO" id="GO:0006529">
    <property type="term" value="P:asparagine biosynthetic process"/>
    <property type="evidence" value="ECO:0007669"/>
    <property type="project" value="UniProtKB-KW"/>
</dbReference>
<feature type="active site" description="For GATase activity" evidence="9">
    <location>
        <position position="2"/>
    </location>
</feature>
<feature type="domain" description="Glutamine amidotransferase type-2" evidence="12">
    <location>
        <begin position="2"/>
        <end position="211"/>
    </location>
</feature>